<proteinExistence type="predicted"/>
<feature type="transmembrane region" description="Helical" evidence="1">
    <location>
        <begin position="107"/>
        <end position="125"/>
    </location>
</feature>
<sequence length="141" mass="16021">MEAQFTRHRRRAWYAAWALLTMLAGLASRWPALELPHFLATYAGDTLWALLVFWLLGLVFAGKSSSWVATVALGFAFLIEASQLLQTPWLNSLRATLPGRLVLGRGFLWRDLLCYAVGVALGWLLETGWQHWQTHRDKPIT</sequence>
<dbReference type="RefSeq" id="WP_206985237.1">
    <property type="nucleotide sequence ID" value="NZ_JAFLQZ010000010.1"/>
</dbReference>
<comment type="caution">
    <text evidence="2">The sequence shown here is derived from an EMBL/GenBank/DDBJ whole genome shotgun (WGS) entry which is preliminary data.</text>
</comment>
<evidence type="ECO:0000313" key="3">
    <source>
        <dbReference type="Proteomes" id="UP000664144"/>
    </source>
</evidence>
<evidence type="ECO:0000256" key="1">
    <source>
        <dbReference type="SAM" id="Phobius"/>
    </source>
</evidence>
<accession>A0A939EY38</accession>
<organism evidence="2 3">
    <name type="scientific">Hymenobacter telluris</name>
    <dbReference type="NCBI Taxonomy" id="2816474"/>
    <lineage>
        <taxon>Bacteria</taxon>
        <taxon>Pseudomonadati</taxon>
        <taxon>Bacteroidota</taxon>
        <taxon>Cytophagia</taxon>
        <taxon>Cytophagales</taxon>
        <taxon>Hymenobacteraceae</taxon>
        <taxon>Hymenobacter</taxon>
    </lineage>
</organism>
<dbReference type="InterPro" id="IPR021257">
    <property type="entry name" value="DUF2809"/>
</dbReference>
<keyword evidence="1" id="KW-1133">Transmembrane helix</keyword>
<dbReference type="Proteomes" id="UP000664144">
    <property type="component" value="Unassembled WGS sequence"/>
</dbReference>
<feature type="transmembrane region" description="Helical" evidence="1">
    <location>
        <begin position="12"/>
        <end position="32"/>
    </location>
</feature>
<name>A0A939EY38_9BACT</name>
<dbReference type="AlphaFoldDB" id="A0A939EY38"/>
<reference evidence="2" key="1">
    <citation type="submission" date="2021-03" db="EMBL/GenBank/DDBJ databases">
        <authorList>
            <person name="Kim M.K."/>
        </authorList>
    </citation>
    <scope>NUCLEOTIDE SEQUENCE</scope>
    <source>
        <strain evidence="2">BT186</strain>
    </source>
</reference>
<gene>
    <name evidence="2" type="ORF">J0X19_15215</name>
</gene>
<protein>
    <submittedName>
        <fullName evidence="2">DUF2809 domain-containing protein</fullName>
    </submittedName>
</protein>
<feature type="transmembrane region" description="Helical" evidence="1">
    <location>
        <begin position="67"/>
        <end position="87"/>
    </location>
</feature>
<keyword evidence="1" id="KW-0472">Membrane</keyword>
<evidence type="ECO:0000313" key="2">
    <source>
        <dbReference type="EMBL" id="MBO0359311.1"/>
    </source>
</evidence>
<dbReference type="EMBL" id="JAFLQZ010000010">
    <property type="protein sequence ID" value="MBO0359311.1"/>
    <property type="molecule type" value="Genomic_DNA"/>
</dbReference>
<dbReference type="Pfam" id="PF10990">
    <property type="entry name" value="DUF2809"/>
    <property type="match status" value="1"/>
</dbReference>
<feature type="transmembrane region" description="Helical" evidence="1">
    <location>
        <begin position="38"/>
        <end position="60"/>
    </location>
</feature>
<keyword evidence="1" id="KW-0812">Transmembrane</keyword>
<keyword evidence="3" id="KW-1185">Reference proteome</keyword>